<protein>
    <submittedName>
        <fullName evidence="1">Uncharacterized protein</fullName>
    </submittedName>
</protein>
<name>A0A8H3M093_9GLOM</name>
<evidence type="ECO:0000313" key="1">
    <source>
        <dbReference type="EMBL" id="GES95531.1"/>
    </source>
</evidence>
<reference evidence="1" key="1">
    <citation type="submission" date="2019-10" db="EMBL/GenBank/DDBJ databases">
        <title>Conservation and host-specific expression of non-tandemly repeated heterogenous ribosome RNA gene in arbuscular mycorrhizal fungi.</title>
        <authorList>
            <person name="Maeda T."/>
            <person name="Kobayashi Y."/>
            <person name="Nakagawa T."/>
            <person name="Ezawa T."/>
            <person name="Yamaguchi K."/>
            <person name="Bino T."/>
            <person name="Nishimoto Y."/>
            <person name="Shigenobu S."/>
            <person name="Kawaguchi M."/>
        </authorList>
    </citation>
    <scope>NUCLEOTIDE SEQUENCE</scope>
    <source>
        <strain evidence="1">HR1</strain>
    </source>
</reference>
<evidence type="ECO:0000313" key="2">
    <source>
        <dbReference type="Proteomes" id="UP000615446"/>
    </source>
</evidence>
<sequence length="67" mass="7635">MLRKDPSVSNLKSMMTIFYSITFIATCSSLGDIFSNLEDLTSHIHSEILFLDSTRFDPNFPSRFGKI</sequence>
<comment type="caution">
    <text evidence="1">The sequence shown here is derived from an EMBL/GenBank/DDBJ whole genome shotgun (WGS) entry which is preliminary data.</text>
</comment>
<organism evidence="1 2">
    <name type="scientific">Rhizophagus clarus</name>
    <dbReference type="NCBI Taxonomy" id="94130"/>
    <lineage>
        <taxon>Eukaryota</taxon>
        <taxon>Fungi</taxon>
        <taxon>Fungi incertae sedis</taxon>
        <taxon>Mucoromycota</taxon>
        <taxon>Glomeromycotina</taxon>
        <taxon>Glomeromycetes</taxon>
        <taxon>Glomerales</taxon>
        <taxon>Glomeraceae</taxon>
        <taxon>Rhizophagus</taxon>
    </lineage>
</organism>
<accession>A0A8H3M093</accession>
<dbReference type="EMBL" id="BLAL01000242">
    <property type="protein sequence ID" value="GES95531.1"/>
    <property type="molecule type" value="Genomic_DNA"/>
</dbReference>
<dbReference type="Proteomes" id="UP000615446">
    <property type="component" value="Unassembled WGS sequence"/>
</dbReference>
<proteinExistence type="predicted"/>
<dbReference type="AlphaFoldDB" id="A0A8H3M093"/>
<gene>
    <name evidence="1" type="ORF">RCL2_002219300</name>
</gene>